<proteinExistence type="predicted"/>
<keyword evidence="2" id="KW-1185">Reference proteome</keyword>
<evidence type="ECO:0000313" key="1">
    <source>
        <dbReference type="EMBL" id="GLQ35539.1"/>
    </source>
</evidence>
<organism evidence="1 2">
    <name type="scientific">Amylibacter marinus</name>
    <dbReference type="NCBI Taxonomy" id="1475483"/>
    <lineage>
        <taxon>Bacteria</taxon>
        <taxon>Pseudomonadati</taxon>
        <taxon>Pseudomonadota</taxon>
        <taxon>Alphaproteobacteria</taxon>
        <taxon>Rhodobacterales</taxon>
        <taxon>Paracoccaceae</taxon>
        <taxon>Amylibacter</taxon>
    </lineage>
</organism>
<sequence>MSKIDFSSYSDTPLRLRAYDEFIDGVYPAFDSDDALVLLRKQVDCLILDCANFSDTWFGLEIKLPRDFRALSLRMRAYPMAEFYPRVYHSNGTVDLLNVEISDAPFDLTFSREHLRGAGLPEGAIDVKLALLVPSSNWFVLGLHDLEITHA</sequence>
<name>A0ABQ5VWM4_9RHOB</name>
<evidence type="ECO:0000313" key="2">
    <source>
        <dbReference type="Proteomes" id="UP001156694"/>
    </source>
</evidence>
<dbReference type="EMBL" id="BSNN01000004">
    <property type="protein sequence ID" value="GLQ35539.1"/>
    <property type="molecule type" value="Genomic_DNA"/>
</dbReference>
<dbReference type="Proteomes" id="UP001156694">
    <property type="component" value="Unassembled WGS sequence"/>
</dbReference>
<gene>
    <name evidence="1" type="ORF">GCM10007939_18220</name>
</gene>
<accession>A0ABQ5VWM4</accession>
<comment type="caution">
    <text evidence="1">The sequence shown here is derived from an EMBL/GenBank/DDBJ whole genome shotgun (WGS) entry which is preliminary data.</text>
</comment>
<reference evidence="2" key="1">
    <citation type="journal article" date="2019" name="Int. J. Syst. Evol. Microbiol.">
        <title>The Global Catalogue of Microorganisms (GCM) 10K type strain sequencing project: providing services to taxonomists for standard genome sequencing and annotation.</title>
        <authorList>
            <consortium name="The Broad Institute Genomics Platform"/>
            <consortium name="The Broad Institute Genome Sequencing Center for Infectious Disease"/>
            <person name="Wu L."/>
            <person name="Ma J."/>
        </authorList>
    </citation>
    <scope>NUCLEOTIDE SEQUENCE [LARGE SCALE GENOMIC DNA]</scope>
    <source>
        <strain evidence="2">NBRC 110140</strain>
    </source>
</reference>
<dbReference type="RefSeq" id="WP_284378100.1">
    <property type="nucleotide sequence ID" value="NZ_BSNN01000004.1"/>
</dbReference>
<protein>
    <submittedName>
        <fullName evidence="1">Uncharacterized protein</fullName>
    </submittedName>
</protein>